<dbReference type="EMBL" id="BLAF01000004">
    <property type="protein sequence ID" value="GES17146.1"/>
    <property type="molecule type" value="Genomic_DNA"/>
</dbReference>
<proteinExistence type="predicted"/>
<keyword evidence="2" id="KW-1185">Reference proteome</keyword>
<gene>
    <name evidence="1" type="ORF">Aple_000410</name>
</gene>
<protein>
    <submittedName>
        <fullName evidence="1">Uncharacterized protein</fullName>
    </submittedName>
</protein>
<dbReference type="Proteomes" id="UP000377595">
    <property type="component" value="Unassembled WGS sequence"/>
</dbReference>
<reference evidence="1 2" key="1">
    <citation type="submission" date="2019-10" db="EMBL/GenBank/DDBJ databases">
        <title>Whole genome shotgun sequence of Acrocarpospora pleiomorpha NBRC 16267.</title>
        <authorList>
            <person name="Ichikawa N."/>
            <person name="Kimura A."/>
            <person name="Kitahashi Y."/>
            <person name="Komaki H."/>
            <person name="Oguchi A."/>
        </authorList>
    </citation>
    <scope>NUCLEOTIDE SEQUENCE [LARGE SCALE GENOMIC DNA]</scope>
    <source>
        <strain evidence="1 2">NBRC 16267</strain>
    </source>
</reference>
<evidence type="ECO:0000313" key="1">
    <source>
        <dbReference type="EMBL" id="GES17146.1"/>
    </source>
</evidence>
<organism evidence="1 2">
    <name type="scientific">Acrocarpospora pleiomorpha</name>
    <dbReference type="NCBI Taxonomy" id="90975"/>
    <lineage>
        <taxon>Bacteria</taxon>
        <taxon>Bacillati</taxon>
        <taxon>Actinomycetota</taxon>
        <taxon>Actinomycetes</taxon>
        <taxon>Streptosporangiales</taxon>
        <taxon>Streptosporangiaceae</taxon>
        <taxon>Acrocarpospora</taxon>
    </lineage>
</organism>
<evidence type="ECO:0000313" key="2">
    <source>
        <dbReference type="Proteomes" id="UP000377595"/>
    </source>
</evidence>
<comment type="caution">
    <text evidence="1">The sequence shown here is derived from an EMBL/GenBank/DDBJ whole genome shotgun (WGS) entry which is preliminary data.</text>
</comment>
<accession>A0A5M3X912</accession>
<name>A0A5M3X912_9ACTN</name>
<dbReference type="AlphaFoldDB" id="A0A5M3X912"/>
<sequence length="59" mass="6741">MTVRPHAFWPKRMISPFRIATWGYDDEVVPPGTEIGQLQMGYRPSALTVSHLRRRSTAA</sequence>